<name>A0A644ZZZ4_9ZZZZ</name>
<evidence type="ECO:0000313" key="1">
    <source>
        <dbReference type="EMBL" id="MPM46028.1"/>
    </source>
</evidence>
<reference evidence="1" key="1">
    <citation type="submission" date="2019-08" db="EMBL/GenBank/DDBJ databases">
        <authorList>
            <person name="Kucharzyk K."/>
            <person name="Murdoch R.W."/>
            <person name="Higgins S."/>
            <person name="Loffler F."/>
        </authorList>
    </citation>
    <scope>NUCLEOTIDE SEQUENCE</scope>
</reference>
<protein>
    <submittedName>
        <fullName evidence="1">Uncharacterized protein</fullName>
    </submittedName>
</protein>
<dbReference type="AlphaFoldDB" id="A0A644ZZZ4"/>
<sequence>MDQQLPRLFAVHPDQSRDRIDGIEKEMWIHLRLQGLDFGILQQFALEFDFSQFDLAGEDVAESFRQLPFDKSQFGRIREIQLQSADRFPLRFQRDDERRLQGTARMVAADFVVGMDFPDFTSPQHFF</sequence>
<proteinExistence type="predicted"/>
<gene>
    <name evidence="1" type="ORF">SDC9_92722</name>
</gene>
<accession>A0A644ZZZ4</accession>
<comment type="caution">
    <text evidence="1">The sequence shown here is derived from an EMBL/GenBank/DDBJ whole genome shotgun (WGS) entry which is preliminary data.</text>
</comment>
<dbReference type="EMBL" id="VSSQ01011114">
    <property type="protein sequence ID" value="MPM46028.1"/>
    <property type="molecule type" value="Genomic_DNA"/>
</dbReference>
<organism evidence="1">
    <name type="scientific">bioreactor metagenome</name>
    <dbReference type="NCBI Taxonomy" id="1076179"/>
    <lineage>
        <taxon>unclassified sequences</taxon>
        <taxon>metagenomes</taxon>
        <taxon>ecological metagenomes</taxon>
    </lineage>
</organism>